<gene>
    <name evidence="1" type="ORF">CGOC_LOCUS4612</name>
</gene>
<organism evidence="1 2">
    <name type="scientific">Cylicostephanus goldi</name>
    <name type="common">Nematode worm</name>
    <dbReference type="NCBI Taxonomy" id="71465"/>
    <lineage>
        <taxon>Eukaryota</taxon>
        <taxon>Metazoa</taxon>
        <taxon>Ecdysozoa</taxon>
        <taxon>Nematoda</taxon>
        <taxon>Chromadorea</taxon>
        <taxon>Rhabditida</taxon>
        <taxon>Rhabditina</taxon>
        <taxon>Rhabditomorpha</taxon>
        <taxon>Strongyloidea</taxon>
        <taxon>Strongylidae</taxon>
        <taxon>Cylicostephanus</taxon>
    </lineage>
</organism>
<keyword evidence="2" id="KW-1185">Reference proteome</keyword>
<dbReference type="AlphaFoldDB" id="A0A3P6RWF6"/>
<dbReference type="InterPro" id="IPR002918">
    <property type="entry name" value="Lipase_EstA/Esterase_EstB"/>
</dbReference>
<dbReference type="Pfam" id="PF01674">
    <property type="entry name" value="Lipase_2"/>
    <property type="match status" value="1"/>
</dbReference>
<accession>A0A3P6RWF6</accession>
<dbReference type="InterPro" id="IPR029058">
    <property type="entry name" value="AB_hydrolase_fold"/>
</dbReference>
<protein>
    <recommendedName>
        <fullName evidence="3">Lipase domain-containing protein</fullName>
    </recommendedName>
</protein>
<dbReference type="PANTHER" id="PTHR32015:SF8">
    <property type="entry name" value="LIPASE"/>
    <property type="match status" value="1"/>
</dbReference>
<evidence type="ECO:0000313" key="1">
    <source>
        <dbReference type="EMBL" id="VDK59300.1"/>
    </source>
</evidence>
<reference evidence="1 2" key="1">
    <citation type="submission" date="2018-11" db="EMBL/GenBank/DDBJ databases">
        <authorList>
            <consortium name="Pathogen Informatics"/>
        </authorList>
    </citation>
    <scope>NUCLEOTIDE SEQUENCE [LARGE SCALE GENOMIC DNA]</scope>
</reference>
<dbReference type="PANTHER" id="PTHR32015">
    <property type="entry name" value="FASTING INDUCED LIPASE"/>
    <property type="match status" value="1"/>
</dbReference>
<evidence type="ECO:0008006" key="3">
    <source>
        <dbReference type="Google" id="ProtNLM"/>
    </source>
</evidence>
<dbReference type="OrthoDB" id="5800633at2759"/>
<sequence length="308" mass="35223">MQVRALILAVRYYTRKNVDVVAFSLGVPIARKAMLGGELFFYFLYSNLLSVLNLGQCVDTKEELGGPLSRYADTFLGLAGPNHGMTFNVILSLDYHCLHAHWAHFQYVTELWAYTLDINHEHHYEGRRVYSIYSHIDERIGYKVCGKVTASINGEDDHKSYRNLNHDEILDTTHELQISMIQGRFGDQIDDATVLPNTSNLIEQILGQDNATILSREGLSVSDVAVDNSDNNLLWKMGEQERSESPEQNIDKIRKYFREKGVDSSLERTDSPNTRDDSFFYRRSSVKEDANDTLGRGGYHTRISFRIQ</sequence>
<evidence type="ECO:0000313" key="2">
    <source>
        <dbReference type="Proteomes" id="UP000271889"/>
    </source>
</evidence>
<name>A0A3P6RWF6_CYLGO</name>
<dbReference type="Proteomes" id="UP000271889">
    <property type="component" value="Unassembled WGS sequence"/>
</dbReference>
<dbReference type="EMBL" id="UYRV01012972">
    <property type="protein sequence ID" value="VDK59300.1"/>
    <property type="molecule type" value="Genomic_DNA"/>
</dbReference>
<dbReference type="GO" id="GO:0016298">
    <property type="term" value="F:lipase activity"/>
    <property type="evidence" value="ECO:0007669"/>
    <property type="project" value="TreeGrafter"/>
</dbReference>
<dbReference type="Gene3D" id="3.40.50.1820">
    <property type="entry name" value="alpha/beta hydrolase"/>
    <property type="match status" value="1"/>
</dbReference>
<proteinExistence type="predicted"/>
<dbReference type="GO" id="GO:0016042">
    <property type="term" value="P:lipid catabolic process"/>
    <property type="evidence" value="ECO:0007669"/>
    <property type="project" value="InterPro"/>
</dbReference>